<sequence length="88" mass="9270">MKTTQYGVLIAGLLSTFAMASPVAEPVPVDLAEAATYKITCTGGLDPDSRCKNGKKQDGCRCDSKGTYLCDPSSLKNDQCKKCGCTKA</sequence>
<evidence type="ECO:0008006" key="4">
    <source>
        <dbReference type="Google" id="ProtNLM"/>
    </source>
</evidence>
<evidence type="ECO:0000313" key="3">
    <source>
        <dbReference type="Proteomes" id="UP000070133"/>
    </source>
</evidence>
<dbReference type="AlphaFoldDB" id="A0A139HRR1"/>
<keyword evidence="3" id="KW-1185">Reference proteome</keyword>
<organism evidence="2 3">
    <name type="scientific">Pseudocercospora eumusae</name>
    <dbReference type="NCBI Taxonomy" id="321146"/>
    <lineage>
        <taxon>Eukaryota</taxon>
        <taxon>Fungi</taxon>
        <taxon>Dikarya</taxon>
        <taxon>Ascomycota</taxon>
        <taxon>Pezizomycotina</taxon>
        <taxon>Dothideomycetes</taxon>
        <taxon>Dothideomycetidae</taxon>
        <taxon>Mycosphaerellales</taxon>
        <taxon>Mycosphaerellaceae</taxon>
        <taxon>Pseudocercospora</taxon>
    </lineage>
</organism>
<gene>
    <name evidence="2" type="ORF">AC578_7555</name>
</gene>
<keyword evidence="1" id="KW-0732">Signal</keyword>
<dbReference type="EMBL" id="LFZN01000015">
    <property type="protein sequence ID" value="KXT05083.1"/>
    <property type="molecule type" value="Genomic_DNA"/>
</dbReference>
<feature type="chain" id="PRO_5007806954" description="EGF-like domain-containing protein" evidence="1">
    <location>
        <begin position="21"/>
        <end position="88"/>
    </location>
</feature>
<comment type="caution">
    <text evidence="2">The sequence shown here is derived from an EMBL/GenBank/DDBJ whole genome shotgun (WGS) entry which is preliminary data.</text>
</comment>
<dbReference type="Proteomes" id="UP000070133">
    <property type="component" value="Unassembled WGS sequence"/>
</dbReference>
<name>A0A139HRR1_9PEZI</name>
<evidence type="ECO:0000313" key="2">
    <source>
        <dbReference type="EMBL" id="KXT05083.1"/>
    </source>
</evidence>
<accession>A0A139HRR1</accession>
<proteinExistence type="predicted"/>
<protein>
    <recommendedName>
        <fullName evidence="4">EGF-like domain-containing protein</fullName>
    </recommendedName>
</protein>
<evidence type="ECO:0000256" key="1">
    <source>
        <dbReference type="SAM" id="SignalP"/>
    </source>
</evidence>
<feature type="signal peptide" evidence="1">
    <location>
        <begin position="1"/>
        <end position="20"/>
    </location>
</feature>
<dbReference type="OrthoDB" id="5242203at2759"/>
<reference evidence="2 3" key="1">
    <citation type="submission" date="2015-07" db="EMBL/GenBank/DDBJ databases">
        <title>Comparative genomics of the Sigatoka disease complex on banana suggests a link between parallel evolutionary changes in Pseudocercospora fijiensis and Pseudocercospora eumusae and increased virulence on the banana host.</title>
        <authorList>
            <person name="Chang T.-C."/>
            <person name="Salvucci A."/>
            <person name="Crous P.W."/>
            <person name="Stergiopoulos I."/>
        </authorList>
    </citation>
    <scope>NUCLEOTIDE SEQUENCE [LARGE SCALE GENOMIC DNA]</scope>
    <source>
        <strain evidence="2 3">CBS 114824</strain>
    </source>
</reference>